<dbReference type="Pfam" id="PF13306">
    <property type="entry name" value="LRR_5"/>
    <property type="match status" value="2"/>
</dbReference>
<feature type="transmembrane region" description="Helical" evidence="12">
    <location>
        <begin position="303"/>
        <end position="324"/>
    </location>
</feature>
<feature type="domain" description="G-protein coupled receptors family 1 profile" evidence="13">
    <location>
        <begin position="284"/>
        <end position="527"/>
    </location>
</feature>
<dbReference type="InterPro" id="IPR002131">
    <property type="entry name" value="Gphrmn_rcpt_fam"/>
</dbReference>
<dbReference type="PANTHER" id="PTHR24372:SF5">
    <property type="entry name" value="FOLLICLE-STIMULATING HORMONE RECEPTOR"/>
    <property type="match status" value="1"/>
</dbReference>
<comment type="subcellular location">
    <subcellularLocation>
        <location evidence="1">Cell membrane</location>
        <topology evidence="1">Multi-pass membrane protein</topology>
    </subcellularLocation>
</comment>
<dbReference type="InterPro" id="IPR032675">
    <property type="entry name" value="LRR_dom_sf"/>
</dbReference>
<dbReference type="InterPro" id="IPR017452">
    <property type="entry name" value="GPCR_Rhodpsn_7TM"/>
</dbReference>
<evidence type="ECO:0000256" key="3">
    <source>
        <dbReference type="ARBA" id="ARBA00022614"/>
    </source>
</evidence>
<keyword evidence="10" id="KW-0675">Receptor</keyword>
<protein>
    <submittedName>
        <fullName evidence="14">Follicle stimulating hormone receptor</fullName>
    </submittedName>
</protein>
<dbReference type="SUPFAM" id="SSF81321">
    <property type="entry name" value="Family A G protein-coupled receptor-like"/>
    <property type="match status" value="1"/>
</dbReference>
<feature type="transmembrane region" description="Helical" evidence="12">
    <location>
        <begin position="431"/>
        <end position="455"/>
    </location>
</feature>
<evidence type="ECO:0000256" key="5">
    <source>
        <dbReference type="ARBA" id="ARBA00022737"/>
    </source>
</evidence>
<evidence type="ECO:0000313" key="15">
    <source>
        <dbReference type="Proteomes" id="UP000472260"/>
    </source>
</evidence>
<dbReference type="GO" id="GO:0009755">
    <property type="term" value="P:hormone-mediated signaling pathway"/>
    <property type="evidence" value="ECO:0007669"/>
    <property type="project" value="TreeGrafter"/>
</dbReference>
<dbReference type="Ensembl" id="ENSSANT00000049840.1">
    <property type="protein sequence ID" value="ENSSANP00000046842.1"/>
    <property type="gene ID" value="ENSSANG00000023608.1"/>
</dbReference>
<dbReference type="InterPro" id="IPR000276">
    <property type="entry name" value="GPCR_Rhodpsn"/>
</dbReference>
<accession>A0A671NPT5</accession>
<keyword evidence="8 12" id="KW-0472">Membrane</keyword>
<organism evidence="14 15">
    <name type="scientific">Sinocyclocheilus anshuiensis</name>
    <dbReference type="NCBI Taxonomy" id="1608454"/>
    <lineage>
        <taxon>Eukaryota</taxon>
        <taxon>Metazoa</taxon>
        <taxon>Chordata</taxon>
        <taxon>Craniata</taxon>
        <taxon>Vertebrata</taxon>
        <taxon>Euteleostomi</taxon>
        <taxon>Actinopterygii</taxon>
        <taxon>Neopterygii</taxon>
        <taxon>Teleostei</taxon>
        <taxon>Ostariophysi</taxon>
        <taxon>Cypriniformes</taxon>
        <taxon>Cyprinidae</taxon>
        <taxon>Cyprininae</taxon>
        <taxon>Sinocyclocheilus</taxon>
    </lineage>
</organism>
<dbReference type="GO" id="GO:0008584">
    <property type="term" value="P:male gonad development"/>
    <property type="evidence" value="ECO:0007669"/>
    <property type="project" value="TreeGrafter"/>
</dbReference>
<reference evidence="14" key="2">
    <citation type="submission" date="2025-09" db="UniProtKB">
        <authorList>
            <consortium name="Ensembl"/>
        </authorList>
    </citation>
    <scope>IDENTIFICATION</scope>
</reference>
<dbReference type="FunFam" id="1.20.1070.10:FF:000019">
    <property type="entry name" value="Lutropin-choriogonadotropic hormone receptor"/>
    <property type="match status" value="1"/>
</dbReference>
<dbReference type="InterPro" id="IPR026906">
    <property type="entry name" value="LRR_5"/>
</dbReference>
<reference evidence="14" key="1">
    <citation type="submission" date="2025-08" db="UniProtKB">
        <authorList>
            <consortium name="Ensembl"/>
        </authorList>
    </citation>
    <scope>IDENTIFICATION</scope>
</reference>
<dbReference type="PROSITE" id="PS50262">
    <property type="entry name" value="G_PROTEIN_RECEP_F1_2"/>
    <property type="match status" value="1"/>
</dbReference>
<dbReference type="PROSITE" id="PS00237">
    <property type="entry name" value="G_PROTEIN_RECEP_F1_1"/>
    <property type="match status" value="1"/>
</dbReference>
<evidence type="ECO:0000256" key="2">
    <source>
        <dbReference type="ARBA" id="ARBA00022475"/>
    </source>
</evidence>
<feature type="transmembrane region" description="Helical" evidence="12">
    <location>
        <begin position="510"/>
        <end position="530"/>
    </location>
</feature>
<dbReference type="PRINTS" id="PR00237">
    <property type="entry name" value="GPCRRHODOPSN"/>
</dbReference>
<dbReference type="GO" id="GO:0008528">
    <property type="term" value="F:G protein-coupled peptide receptor activity"/>
    <property type="evidence" value="ECO:0007669"/>
    <property type="project" value="TreeGrafter"/>
</dbReference>
<dbReference type="Proteomes" id="UP000472260">
    <property type="component" value="Unassembled WGS sequence"/>
</dbReference>
<evidence type="ECO:0000256" key="1">
    <source>
        <dbReference type="ARBA" id="ARBA00004651"/>
    </source>
</evidence>
<evidence type="ECO:0000256" key="12">
    <source>
        <dbReference type="SAM" id="Phobius"/>
    </source>
</evidence>
<evidence type="ECO:0000259" key="13">
    <source>
        <dbReference type="PROSITE" id="PS50262"/>
    </source>
</evidence>
<dbReference type="Gene3D" id="3.80.10.10">
    <property type="entry name" value="Ribonuclease Inhibitor"/>
    <property type="match status" value="1"/>
</dbReference>
<evidence type="ECO:0000256" key="4">
    <source>
        <dbReference type="ARBA" id="ARBA00022692"/>
    </source>
</evidence>
<dbReference type="GO" id="GO:0007189">
    <property type="term" value="P:adenylate cyclase-activating G protein-coupled receptor signaling pathway"/>
    <property type="evidence" value="ECO:0007669"/>
    <property type="project" value="TreeGrafter"/>
</dbReference>
<dbReference type="SUPFAM" id="SSF52058">
    <property type="entry name" value="L domain-like"/>
    <property type="match status" value="1"/>
</dbReference>
<evidence type="ECO:0000256" key="6">
    <source>
        <dbReference type="ARBA" id="ARBA00022989"/>
    </source>
</evidence>
<keyword evidence="4 12" id="KW-0812">Transmembrane</keyword>
<feature type="transmembrane region" description="Helical" evidence="12">
    <location>
        <begin position="390"/>
        <end position="410"/>
    </location>
</feature>
<feature type="transmembrane region" description="Helical" evidence="12">
    <location>
        <begin position="345"/>
        <end position="370"/>
    </location>
</feature>
<keyword evidence="3" id="KW-0433">Leucine-rich repeat</keyword>
<dbReference type="PANTHER" id="PTHR24372">
    <property type="entry name" value="GLYCOPROTEIN HORMONE RECEPTOR"/>
    <property type="match status" value="1"/>
</dbReference>
<evidence type="ECO:0000256" key="9">
    <source>
        <dbReference type="ARBA" id="ARBA00023157"/>
    </source>
</evidence>
<evidence type="ECO:0000256" key="7">
    <source>
        <dbReference type="ARBA" id="ARBA00023040"/>
    </source>
</evidence>
<proteinExistence type="predicted"/>
<dbReference type="GO" id="GO:0005886">
    <property type="term" value="C:plasma membrane"/>
    <property type="evidence" value="ECO:0007669"/>
    <property type="project" value="UniProtKB-SubCell"/>
</dbReference>
<dbReference type="GO" id="GO:0004963">
    <property type="term" value="F:follicle-stimulating hormone receptor activity"/>
    <property type="evidence" value="ECO:0007669"/>
    <property type="project" value="TreeGrafter"/>
</dbReference>
<sequence length="573" mass="64131">MLYFSFDCFMPHTEGMFAGSHFCSLNGSTRYFFCNKVHEIPRYIPKNTTSVILTSNILMLPSCFGFLGIHITILLLRVVSENDALERIEDYAFYNLTELKEIQNTNVSLTYIQFINLVCMCVRVCSFRTISNTGLKFLPDFSKINSAALEFLFNTFLGLTIATITELRLTGNGIRAIDSYAFDGTKIEKLFLMGNQQLSHIHPYAFIGAEGPIVLDISRTSVHTLPESMLKLLTATYVSSLRKLPSLELFTELKQANLTYASHCCAFNNFKKSVKNQIILAMVGNCAVLLVLLTSRYKLTVRRFLMCHLAFADLCMGIYLLIIAAKDIQTQSRYYNYGIDWQMGAGCHAAGFFTVISYGLSVYTLTAIALERWHTITYAMQLCLCHPCTIMAAGWLFALLTALLPIFGVSSYSKTSICLPMDVETVISQGYVMLLLLLNVAAFLIVCVCYMSIYLTVHNATFVPAHANMRIAKCMAVLIFTDFLCMAPISFFAISASLKLPLITVSHAKVLLVFFSPVNSCSNPFLYAFFTQTFKRDFFILTKISSGQNEAMVPSLKTSDGTLYSLVHVAQVH</sequence>
<keyword evidence="2" id="KW-1003">Cell membrane</keyword>
<evidence type="ECO:0000256" key="8">
    <source>
        <dbReference type="ARBA" id="ARBA00023136"/>
    </source>
</evidence>
<dbReference type="Gene3D" id="1.20.1070.10">
    <property type="entry name" value="Rhodopsin 7-helix transmembrane proteins"/>
    <property type="match status" value="1"/>
</dbReference>
<keyword evidence="9" id="KW-1015">Disulfide bond</keyword>
<evidence type="ECO:0000256" key="11">
    <source>
        <dbReference type="ARBA" id="ARBA00023224"/>
    </source>
</evidence>
<keyword evidence="11" id="KW-0807">Transducer</keyword>
<evidence type="ECO:0000313" key="14">
    <source>
        <dbReference type="Ensembl" id="ENSSANP00000046842.1"/>
    </source>
</evidence>
<keyword evidence="15" id="KW-1185">Reference proteome</keyword>
<dbReference type="PRINTS" id="PR00373">
    <property type="entry name" value="GLYCHORMONER"/>
</dbReference>
<feature type="transmembrane region" description="Helical" evidence="12">
    <location>
        <begin position="475"/>
        <end position="498"/>
    </location>
</feature>
<dbReference type="Pfam" id="PF00001">
    <property type="entry name" value="7tm_1"/>
    <property type="match status" value="1"/>
</dbReference>
<keyword evidence="6 12" id="KW-1133">Transmembrane helix</keyword>
<name>A0A671NPT5_9TELE</name>
<keyword evidence="5" id="KW-0677">Repeat</keyword>
<keyword evidence="7" id="KW-0297">G-protein coupled receptor</keyword>
<evidence type="ECO:0000256" key="10">
    <source>
        <dbReference type="ARBA" id="ARBA00023170"/>
    </source>
</evidence>
<feature type="transmembrane region" description="Helical" evidence="12">
    <location>
        <begin position="278"/>
        <end position="297"/>
    </location>
</feature>
<dbReference type="AlphaFoldDB" id="A0A671NPT5"/>